<dbReference type="EMBL" id="WBNH01012386">
    <property type="protein sequence ID" value="NXX86757.1"/>
    <property type="molecule type" value="Genomic_DNA"/>
</dbReference>
<keyword evidence="9" id="KW-1185">Reference proteome</keyword>
<keyword evidence="2" id="KW-0732">Signal</keyword>
<dbReference type="PROSITE" id="PS50923">
    <property type="entry name" value="SUSHI"/>
    <property type="match status" value="1"/>
</dbReference>
<feature type="non-terminal residue" evidence="8">
    <location>
        <position position="79"/>
    </location>
</feature>
<feature type="domain" description="Sushi" evidence="7">
    <location>
        <begin position="10"/>
        <end position="68"/>
    </location>
</feature>
<evidence type="ECO:0000256" key="3">
    <source>
        <dbReference type="ARBA" id="ARBA00022737"/>
    </source>
</evidence>
<protein>
    <submittedName>
        <fullName evidence="8">CR2 protein</fullName>
    </submittedName>
</protein>
<gene>
    <name evidence="8" type="primary">Cr2_3</name>
    <name evidence="8" type="ORF">UROIND_R15415</name>
</gene>
<reference evidence="8" key="1">
    <citation type="submission" date="2020-02" db="EMBL/GenBank/DDBJ databases">
        <title>Bird 10,000 Genomes (B10K) Project - Family phase.</title>
        <authorList>
            <person name="Zhang G."/>
        </authorList>
    </citation>
    <scope>NUCLEOTIDE SEQUENCE</scope>
    <source>
        <strain evidence="8">B10K-DU-030-59</strain>
    </source>
</reference>
<comment type="caution">
    <text evidence="6">Lacks conserved residue(s) required for the propagation of feature annotation.</text>
</comment>
<keyword evidence="4 6" id="KW-1015">Disulfide bond</keyword>
<dbReference type="AlphaFoldDB" id="A0A852LF36"/>
<keyword evidence="1 6" id="KW-0768">Sushi</keyword>
<evidence type="ECO:0000256" key="1">
    <source>
        <dbReference type="ARBA" id="ARBA00022659"/>
    </source>
</evidence>
<evidence type="ECO:0000256" key="2">
    <source>
        <dbReference type="ARBA" id="ARBA00022729"/>
    </source>
</evidence>
<keyword evidence="5" id="KW-0325">Glycoprotein</keyword>
<name>A0A852LF36_UROIN</name>
<dbReference type="InterPro" id="IPR035976">
    <property type="entry name" value="Sushi/SCR/CCP_sf"/>
</dbReference>
<dbReference type="CDD" id="cd00033">
    <property type="entry name" value="CCP"/>
    <property type="match status" value="1"/>
</dbReference>
<evidence type="ECO:0000256" key="5">
    <source>
        <dbReference type="ARBA" id="ARBA00023180"/>
    </source>
</evidence>
<dbReference type="PANTHER" id="PTHR46393:SF7">
    <property type="entry name" value="COMPLEMENT C2"/>
    <property type="match status" value="1"/>
</dbReference>
<evidence type="ECO:0000256" key="6">
    <source>
        <dbReference type="PROSITE-ProRule" id="PRU00302"/>
    </source>
</evidence>
<organism evidence="8 9">
    <name type="scientific">Urocolius indicus</name>
    <name type="common">Red-faced mousebird</name>
    <name type="synonym">Colius indicus</name>
    <dbReference type="NCBI Taxonomy" id="458196"/>
    <lineage>
        <taxon>Eukaryota</taxon>
        <taxon>Metazoa</taxon>
        <taxon>Chordata</taxon>
        <taxon>Craniata</taxon>
        <taxon>Vertebrata</taxon>
        <taxon>Euteleostomi</taxon>
        <taxon>Archelosauria</taxon>
        <taxon>Archosauria</taxon>
        <taxon>Dinosauria</taxon>
        <taxon>Saurischia</taxon>
        <taxon>Theropoda</taxon>
        <taxon>Coelurosauria</taxon>
        <taxon>Aves</taxon>
        <taxon>Neognathae</taxon>
        <taxon>Neoaves</taxon>
        <taxon>Telluraves</taxon>
        <taxon>Coraciimorphae</taxon>
        <taxon>Coliiformes</taxon>
        <taxon>Coliidae</taxon>
        <taxon>Urocolius</taxon>
    </lineage>
</organism>
<evidence type="ECO:0000313" key="8">
    <source>
        <dbReference type="EMBL" id="NXX86757.1"/>
    </source>
</evidence>
<dbReference type="InterPro" id="IPR000436">
    <property type="entry name" value="Sushi_SCR_CCP_dom"/>
</dbReference>
<keyword evidence="3" id="KW-0677">Repeat</keyword>
<dbReference type="Proteomes" id="UP000654395">
    <property type="component" value="Unassembled WGS sequence"/>
</dbReference>
<feature type="non-terminal residue" evidence="8">
    <location>
        <position position="1"/>
    </location>
</feature>
<dbReference type="Pfam" id="PF00084">
    <property type="entry name" value="Sushi"/>
    <property type="match status" value="1"/>
</dbReference>
<dbReference type="Gene3D" id="2.10.70.10">
    <property type="entry name" value="Complement Module, domain 1"/>
    <property type="match status" value="1"/>
</dbReference>
<evidence type="ECO:0000256" key="4">
    <source>
        <dbReference type="ARBA" id="ARBA00023157"/>
    </source>
</evidence>
<accession>A0A852LF36</accession>
<evidence type="ECO:0000313" key="9">
    <source>
        <dbReference type="Proteomes" id="UP000654395"/>
    </source>
</evidence>
<dbReference type="OrthoDB" id="6127264at2759"/>
<proteinExistence type="predicted"/>
<evidence type="ECO:0000259" key="7">
    <source>
        <dbReference type="PROSITE" id="PS50923"/>
    </source>
</evidence>
<dbReference type="SUPFAM" id="SSF57535">
    <property type="entry name" value="Complement control module/SCR domain"/>
    <property type="match status" value="1"/>
</dbReference>
<dbReference type="PANTHER" id="PTHR46393">
    <property type="entry name" value="SUSHI DOMAIN-CONTAINING PROTEIN"/>
    <property type="match status" value="1"/>
</dbReference>
<feature type="disulfide bond" evidence="6">
    <location>
        <begin position="39"/>
        <end position="66"/>
    </location>
</feature>
<sequence length="79" mass="8367">GMLPIFLAAIGCETPEVHNGKVHDPQSTYEAGETLRFDCDAGYAADGPSEARCQPGGSWDPPVLLCQRGECSFPEDSPA</sequence>
<dbReference type="SMART" id="SM00032">
    <property type="entry name" value="CCP"/>
    <property type="match status" value="1"/>
</dbReference>
<comment type="caution">
    <text evidence="8">The sequence shown here is derived from an EMBL/GenBank/DDBJ whole genome shotgun (WGS) entry which is preliminary data.</text>
</comment>